<evidence type="ECO:0000256" key="12">
    <source>
        <dbReference type="SAM" id="MobiDB-lite"/>
    </source>
</evidence>
<dbReference type="Gene3D" id="1.10.510.10">
    <property type="entry name" value="Transferase(Phosphotransferase) domain 1"/>
    <property type="match status" value="1"/>
</dbReference>
<evidence type="ECO:0000256" key="1">
    <source>
        <dbReference type="ARBA" id="ARBA00010090"/>
    </source>
</evidence>
<dbReference type="AlphaFoldDB" id="A0A6J2VU63"/>
<evidence type="ECO:0000256" key="9">
    <source>
        <dbReference type="ARBA" id="ARBA00048679"/>
    </source>
</evidence>
<sequence>MGSSPSTLERHGYTVVRELGQAVLVNSKDGDHCVIKKIQLKKATSESSGLTDICETVETLQGLSHPHIVQHKTAFTDDGYMYIVSEYCRGGNLSQKIKEQSERGEPFSEEQILDWILKICMALKYLHDLNVQHGDLQSKNIFFTEYGVIRLGEFGEFNERARQAGSTKDGALSYISPEILDGKTHDEKSDIWALGCVLYELCMLKSAFSAESTLKPIPKILNGSYPPLPHNISHNLQQLIEETLQTDPGKRPHAREIIWKPFVLSFLTARSEKSIDELNDNLVKLRALADGLEKVHYGATVGSLTGGVIGAAGGITSIVGLILAPFTLGASLIVTGVGVGVAVAGGATAGISNITNMVNQSTDRKNIRNIILEFQEKMNSVVICLQHITEGMEELKHQISLKSEQQSPSGGTIVKVGARVSRGLGAVPELVRLLQVANMGKVAAQAARAVRVAEVATGVFSAFFVALDVFFIAMDAREIHHIRTTKASEADDMKSKLVLQSPEATDSDSGADQEPKSETMKFVKKIRETADELQMSLDELKEIISFIPKLPDIDT</sequence>
<keyword evidence="7" id="KW-0067">ATP-binding</keyword>
<feature type="region of interest" description="Disordered" evidence="12">
    <location>
        <begin position="499"/>
        <end position="521"/>
    </location>
</feature>
<dbReference type="RefSeq" id="XP_030635279.1">
    <property type="nucleotide sequence ID" value="XM_030779419.1"/>
</dbReference>
<comment type="similarity">
    <text evidence="1">Belongs to the apolipoprotein L family.</text>
</comment>
<keyword evidence="13" id="KW-0472">Membrane</keyword>
<dbReference type="GeneID" id="115816465"/>
<feature type="domain" description="Protein kinase" evidence="14">
    <location>
        <begin position="1"/>
        <end position="263"/>
    </location>
</feature>
<evidence type="ECO:0000256" key="8">
    <source>
        <dbReference type="ARBA" id="ARBA00047899"/>
    </source>
</evidence>
<keyword evidence="3" id="KW-0723">Serine/threonine-protein kinase</keyword>
<evidence type="ECO:0000313" key="16">
    <source>
        <dbReference type="RefSeq" id="XP_030635279.1"/>
    </source>
</evidence>
<dbReference type="GO" id="GO:0006869">
    <property type="term" value="P:lipid transport"/>
    <property type="evidence" value="ECO:0007669"/>
    <property type="project" value="InterPro"/>
</dbReference>
<evidence type="ECO:0000256" key="11">
    <source>
        <dbReference type="SAM" id="Coils"/>
    </source>
</evidence>
<name>A0A6J2VU63_CHACN</name>
<feature type="repeat" description="ARM" evidence="10">
    <location>
        <begin position="425"/>
        <end position="451"/>
    </location>
</feature>
<evidence type="ECO:0000256" key="4">
    <source>
        <dbReference type="ARBA" id="ARBA00022679"/>
    </source>
</evidence>
<comment type="catalytic activity">
    <reaction evidence="8">
        <text>L-threonyl-[protein] + ATP = O-phospho-L-threonyl-[protein] + ADP + H(+)</text>
        <dbReference type="Rhea" id="RHEA:46608"/>
        <dbReference type="Rhea" id="RHEA-COMP:11060"/>
        <dbReference type="Rhea" id="RHEA-COMP:11605"/>
        <dbReference type="ChEBI" id="CHEBI:15378"/>
        <dbReference type="ChEBI" id="CHEBI:30013"/>
        <dbReference type="ChEBI" id="CHEBI:30616"/>
        <dbReference type="ChEBI" id="CHEBI:61977"/>
        <dbReference type="ChEBI" id="CHEBI:456216"/>
        <dbReference type="EC" id="2.7.11.1"/>
    </reaction>
</comment>
<evidence type="ECO:0000313" key="15">
    <source>
        <dbReference type="Proteomes" id="UP000504632"/>
    </source>
</evidence>
<dbReference type="Proteomes" id="UP000504632">
    <property type="component" value="Chromosome 7"/>
</dbReference>
<dbReference type="SUPFAM" id="SSF56112">
    <property type="entry name" value="Protein kinase-like (PK-like)"/>
    <property type="match status" value="1"/>
</dbReference>
<protein>
    <recommendedName>
        <fullName evidence="2">non-specific serine/threonine protein kinase</fullName>
        <ecNumber evidence="2">2.7.11.1</ecNumber>
    </recommendedName>
</protein>
<keyword evidence="11" id="KW-0175">Coiled coil</keyword>
<feature type="transmembrane region" description="Helical" evidence="13">
    <location>
        <begin position="455"/>
        <end position="474"/>
    </location>
</feature>
<keyword evidence="13" id="KW-0812">Transmembrane</keyword>
<keyword evidence="4" id="KW-0808">Transferase</keyword>
<feature type="coiled-coil region" evidence="11">
    <location>
        <begin position="268"/>
        <end position="295"/>
    </location>
</feature>
<dbReference type="InParanoid" id="A0A6J2VU63"/>
<keyword evidence="5" id="KW-0547">Nucleotide-binding</keyword>
<evidence type="ECO:0000256" key="3">
    <source>
        <dbReference type="ARBA" id="ARBA00022527"/>
    </source>
</evidence>
<dbReference type="PANTHER" id="PTHR44899">
    <property type="entry name" value="CAMK FAMILY PROTEIN KINASE"/>
    <property type="match status" value="1"/>
</dbReference>
<dbReference type="Pfam" id="PF05461">
    <property type="entry name" value="ApoL"/>
    <property type="match status" value="1"/>
</dbReference>
<keyword evidence="15" id="KW-1185">Reference proteome</keyword>
<keyword evidence="6" id="KW-0418">Kinase</keyword>
<dbReference type="InterPro" id="IPR051131">
    <property type="entry name" value="NEK_Ser/Thr_kinase_NIMA"/>
</dbReference>
<evidence type="ECO:0000256" key="2">
    <source>
        <dbReference type="ARBA" id="ARBA00012513"/>
    </source>
</evidence>
<evidence type="ECO:0000259" key="14">
    <source>
        <dbReference type="PROSITE" id="PS50011"/>
    </source>
</evidence>
<gene>
    <name evidence="16" type="primary">LOC115816465</name>
</gene>
<dbReference type="InterPro" id="IPR008405">
    <property type="entry name" value="ApoL"/>
</dbReference>
<dbReference type="GO" id="GO:0005524">
    <property type="term" value="F:ATP binding"/>
    <property type="evidence" value="ECO:0007669"/>
    <property type="project" value="UniProtKB-KW"/>
</dbReference>
<accession>A0A6J2VU63</accession>
<evidence type="ECO:0000256" key="10">
    <source>
        <dbReference type="PROSITE-ProRule" id="PRU00259"/>
    </source>
</evidence>
<dbReference type="PANTHER" id="PTHR44899:SF3">
    <property type="entry name" value="SERINE_THREONINE-PROTEIN KINASE NEK1"/>
    <property type="match status" value="1"/>
</dbReference>
<dbReference type="GO" id="GO:0042157">
    <property type="term" value="P:lipoprotein metabolic process"/>
    <property type="evidence" value="ECO:0007669"/>
    <property type="project" value="InterPro"/>
</dbReference>
<evidence type="ECO:0000256" key="6">
    <source>
        <dbReference type="ARBA" id="ARBA00022777"/>
    </source>
</evidence>
<dbReference type="InterPro" id="IPR000225">
    <property type="entry name" value="Armadillo"/>
</dbReference>
<comment type="catalytic activity">
    <reaction evidence="9">
        <text>L-seryl-[protein] + ATP = O-phospho-L-seryl-[protein] + ADP + H(+)</text>
        <dbReference type="Rhea" id="RHEA:17989"/>
        <dbReference type="Rhea" id="RHEA-COMP:9863"/>
        <dbReference type="Rhea" id="RHEA-COMP:11604"/>
        <dbReference type="ChEBI" id="CHEBI:15378"/>
        <dbReference type="ChEBI" id="CHEBI:29999"/>
        <dbReference type="ChEBI" id="CHEBI:30616"/>
        <dbReference type="ChEBI" id="CHEBI:83421"/>
        <dbReference type="ChEBI" id="CHEBI:456216"/>
        <dbReference type="EC" id="2.7.11.1"/>
    </reaction>
</comment>
<proteinExistence type="inferred from homology"/>
<dbReference type="InterPro" id="IPR011009">
    <property type="entry name" value="Kinase-like_dom_sf"/>
</dbReference>
<organism evidence="15 16">
    <name type="scientific">Chanos chanos</name>
    <name type="common">Milkfish</name>
    <name type="synonym">Mugil chanos</name>
    <dbReference type="NCBI Taxonomy" id="29144"/>
    <lineage>
        <taxon>Eukaryota</taxon>
        <taxon>Metazoa</taxon>
        <taxon>Chordata</taxon>
        <taxon>Craniata</taxon>
        <taxon>Vertebrata</taxon>
        <taxon>Euteleostomi</taxon>
        <taxon>Actinopterygii</taxon>
        <taxon>Neopterygii</taxon>
        <taxon>Teleostei</taxon>
        <taxon>Ostariophysi</taxon>
        <taxon>Gonorynchiformes</taxon>
        <taxon>Chanidae</taxon>
        <taxon>Chanos</taxon>
    </lineage>
</organism>
<dbReference type="OrthoDB" id="6363454at2759"/>
<dbReference type="GO" id="GO:0005576">
    <property type="term" value="C:extracellular region"/>
    <property type="evidence" value="ECO:0007669"/>
    <property type="project" value="InterPro"/>
</dbReference>
<evidence type="ECO:0000256" key="13">
    <source>
        <dbReference type="SAM" id="Phobius"/>
    </source>
</evidence>
<dbReference type="GO" id="GO:0004674">
    <property type="term" value="F:protein serine/threonine kinase activity"/>
    <property type="evidence" value="ECO:0007669"/>
    <property type="project" value="UniProtKB-KW"/>
</dbReference>
<dbReference type="PROSITE" id="PS50011">
    <property type="entry name" value="PROTEIN_KINASE_DOM"/>
    <property type="match status" value="1"/>
</dbReference>
<evidence type="ECO:0000256" key="7">
    <source>
        <dbReference type="ARBA" id="ARBA00022840"/>
    </source>
</evidence>
<dbReference type="EC" id="2.7.11.1" evidence="2"/>
<dbReference type="PROSITE" id="PS50176">
    <property type="entry name" value="ARM_REPEAT"/>
    <property type="match status" value="1"/>
</dbReference>
<dbReference type="InterPro" id="IPR000719">
    <property type="entry name" value="Prot_kinase_dom"/>
</dbReference>
<reference evidence="16" key="1">
    <citation type="submission" date="2025-08" db="UniProtKB">
        <authorList>
            <consortium name="RefSeq"/>
        </authorList>
    </citation>
    <scope>IDENTIFICATION</scope>
</reference>
<dbReference type="Pfam" id="PF00069">
    <property type="entry name" value="Pkinase"/>
    <property type="match status" value="1"/>
</dbReference>
<keyword evidence="13" id="KW-1133">Transmembrane helix</keyword>
<evidence type="ECO:0000256" key="5">
    <source>
        <dbReference type="ARBA" id="ARBA00022741"/>
    </source>
</evidence>
<dbReference type="GO" id="GO:0008289">
    <property type="term" value="F:lipid binding"/>
    <property type="evidence" value="ECO:0007669"/>
    <property type="project" value="InterPro"/>
</dbReference>